<comment type="caution">
    <text evidence="2">The sequence shown here is derived from an EMBL/GenBank/DDBJ whole genome shotgun (WGS) entry which is preliminary data.</text>
</comment>
<organism evidence="2 3">
    <name type="scientific">Mycolicibacterium bacteremicum</name>
    <name type="common">Mycobacterium bacteremicum</name>
    <dbReference type="NCBI Taxonomy" id="564198"/>
    <lineage>
        <taxon>Bacteria</taxon>
        <taxon>Bacillati</taxon>
        <taxon>Actinomycetota</taxon>
        <taxon>Actinomycetes</taxon>
        <taxon>Mycobacteriales</taxon>
        <taxon>Mycobacteriaceae</taxon>
        <taxon>Mycolicibacterium</taxon>
    </lineage>
</organism>
<sequence length="132" mass="15042">MWCRYPDEIEADLKFRNVEIRDWHRGTTDSHGCLVLSSRLLLNLVHYLPNSSAFKTHAAPPFGRDGNWTELEIMVAKLHEETALNRAAKYVGGPNEYIPTVYLSPAERIERLNETEEDEQSASDLINSLVGE</sequence>
<dbReference type="Proteomes" id="UP000192366">
    <property type="component" value="Unassembled WGS sequence"/>
</dbReference>
<proteinExistence type="predicted"/>
<feature type="region of interest" description="Disordered" evidence="1">
    <location>
        <begin position="113"/>
        <end position="132"/>
    </location>
</feature>
<evidence type="ECO:0000313" key="2">
    <source>
        <dbReference type="EMBL" id="ORA05800.1"/>
    </source>
</evidence>
<evidence type="ECO:0000313" key="3">
    <source>
        <dbReference type="Proteomes" id="UP000192366"/>
    </source>
</evidence>
<dbReference type="STRING" id="564198.BST17_08580"/>
<reference evidence="2 3" key="1">
    <citation type="submission" date="2017-02" db="EMBL/GenBank/DDBJ databases">
        <title>The new phylogeny of genus Mycobacterium.</title>
        <authorList>
            <person name="Tortoli E."/>
            <person name="Trovato A."/>
            <person name="Cirillo D.M."/>
        </authorList>
    </citation>
    <scope>NUCLEOTIDE SEQUENCE [LARGE SCALE GENOMIC DNA]</scope>
    <source>
        <strain evidence="2 3">DSM 45578</strain>
    </source>
</reference>
<gene>
    <name evidence="2" type="ORF">BST17_08580</name>
</gene>
<name>A0A1W9Z197_MYCBA</name>
<protein>
    <submittedName>
        <fullName evidence="2">Uncharacterized protein</fullName>
    </submittedName>
</protein>
<dbReference type="AlphaFoldDB" id="A0A1W9Z197"/>
<keyword evidence="3" id="KW-1185">Reference proteome</keyword>
<accession>A0A1W9Z197</accession>
<evidence type="ECO:0000256" key="1">
    <source>
        <dbReference type="SAM" id="MobiDB-lite"/>
    </source>
</evidence>
<dbReference type="EMBL" id="MVHJ01000005">
    <property type="protein sequence ID" value="ORA05800.1"/>
    <property type="molecule type" value="Genomic_DNA"/>
</dbReference>